<evidence type="ECO:0000313" key="1">
    <source>
        <dbReference type="EMBL" id="RHX89550.1"/>
    </source>
</evidence>
<protein>
    <submittedName>
        <fullName evidence="1">Uncharacterized protein</fullName>
    </submittedName>
</protein>
<name>A0A396Z8U8_9LEPT</name>
<proteinExistence type="predicted"/>
<accession>A0A396Z8U8</accession>
<evidence type="ECO:0000313" key="2">
    <source>
        <dbReference type="Proteomes" id="UP000265798"/>
    </source>
</evidence>
<dbReference type="AlphaFoldDB" id="A0A396Z8U8"/>
<sequence>MSRSAKVTTHSLDLLIFLKTKTRFQTCIGRERIFPFLGLDETSWMRFGFSSKKIKIWSGYLSANPYSLFRFSTFGSACSDSKKTSIFSKKSPVYTIEIRL</sequence>
<dbReference type="Proteomes" id="UP000265798">
    <property type="component" value="Unassembled WGS sequence"/>
</dbReference>
<organism evidence="1 2">
    <name type="scientific">Leptospira stimsonii</name>
    <dbReference type="NCBI Taxonomy" id="2202203"/>
    <lineage>
        <taxon>Bacteria</taxon>
        <taxon>Pseudomonadati</taxon>
        <taxon>Spirochaetota</taxon>
        <taxon>Spirochaetia</taxon>
        <taxon>Leptospirales</taxon>
        <taxon>Leptospiraceae</taxon>
        <taxon>Leptospira</taxon>
    </lineage>
</organism>
<gene>
    <name evidence="1" type="ORF">DLM75_11245</name>
</gene>
<dbReference type="EMBL" id="QHCT01000003">
    <property type="protein sequence ID" value="RHX89550.1"/>
    <property type="molecule type" value="Genomic_DNA"/>
</dbReference>
<comment type="caution">
    <text evidence="1">The sequence shown here is derived from an EMBL/GenBank/DDBJ whole genome shotgun (WGS) entry which is preliminary data.</text>
</comment>
<reference evidence="2" key="1">
    <citation type="submission" date="2018-05" db="EMBL/GenBank/DDBJ databases">
        <title>Leptospira yasudae sp. nov. and Leptospira stimsonii sp. nov., two pathogenic species of the genus Leptospira isolated from environmental sources.</title>
        <authorList>
            <person name="Casanovas-Massana A."/>
            <person name="Hamond C."/>
            <person name="Santos L.A."/>
            <person name="Hacker K.P."/>
            <person name="Balassiano I."/>
            <person name="Medeiros M.A."/>
            <person name="Reis M.G."/>
            <person name="Ko A.I."/>
            <person name="Wunder E.A."/>
        </authorList>
    </citation>
    <scope>NUCLEOTIDE SEQUENCE [LARGE SCALE GENOMIC DNA]</scope>
    <source>
        <strain evidence="2">Yale</strain>
    </source>
</reference>